<dbReference type="PANTHER" id="PTHR44169">
    <property type="entry name" value="NADPH-DEPENDENT 1-ACYLDIHYDROXYACETONE PHOSPHATE REDUCTASE"/>
    <property type="match status" value="1"/>
</dbReference>
<evidence type="ECO:0000313" key="4">
    <source>
        <dbReference type="EMBL" id="KRM11799.1"/>
    </source>
</evidence>
<dbReference type="NCBIfam" id="NF004826">
    <property type="entry name" value="PRK06182.1"/>
    <property type="match status" value="1"/>
</dbReference>
<evidence type="ECO:0000256" key="3">
    <source>
        <dbReference type="RuleBase" id="RU000363"/>
    </source>
</evidence>
<organism evidence="4 5">
    <name type="scientific">Paucilactobacillus suebicus DSM 5007 = KCTC 3549</name>
    <dbReference type="NCBI Taxonomy" id="1423807"/>
    <lineage>
        <taxon>Bacteria</taxon>
        <taxon>Bacillati</taxon>
        <taxon>Bacillota</taxon>
        <taxon>Bacilli</taxon>
        <taxon>Lactobacillales</taxon>
        <taxon>Lactobacillaceae</taxon>
        <taxon>Paucilactobacillus</taxon>
    </lineage>
</organism>
<reference evidence="4 5" key="1">
    <citation type="journal article" date="2015" name="Genome Announc.">
        <title>Expanding the biotechnology potential of lactobacilli through comparative genomics of 213 strains and associated genera.</title>
        <authorList>
            <person name="Sun Z."/>
            <person name="Harris H.M."/>
            <person name="McCann A."/>
            <person name="Guo C."/>
            <person name="Argimon S."/>
            <person name="Zhang W."/>
            <person name="Yang X."/>
            <person name="Jeffery I.B."/>
            <person name="Cooney J.C."/>
            <person name="Kagawa T.F."/>
            <person name="Liu W."/>
            <person name="Song Y."/>
            <person name="Salvetti E."/>
            <person name="Wrobel A."/>
            <person name="Rasinkangas P."/>
            <person name="Parkhill J."/>
            <person name="Rea M.C."/>
            <person name="O'Sullivan O."/>
            <person name="Ritari J."/>
            <person name="Douillard F.P."/>
            <person name="Paul Ross R."/>
            <person name="Yang R."/>
            <person name="Briner A.E."/>
            <person name="Felis G.E."/>
            <person name="de Vos W.M."/>
            <person name="Barrangou R."/>
            <person name="Klaenhammer T.R."/>
            <person name="Caufield P.W."/>
            <person name="Cui Y."/>
            <person name="Zhang H."/>
            <person name="O'Toole P.W."/>
        </authorList>
    </citation>
    <scope>NUCLEOTIDE SEQUENCE [LARGE SCALE GENOMIC DNA]</scope>
    <source>
        <strain evidence="4 5">DSM 5007</strain>
    </source>
</reference>
<dbReference type="Pfam" id="PF00106">
    <property type="entry name" value="adh_short"/>
    <property type="match status" value="1"/>
</dbReference>
<dbReference type="SUPFAM" id="SSF51735">
    <property type="entry name" value="NAD(P)-binding Rossmann-fold domains"/>
    <property type="match status" value="1"/>
</dbReference>
<protein>
    <submittedName>
        <fullName evidence="4">Short chain dehydrogenase</fullName>
    </submittedName>
</protein>
<dbReference type="InterPro" id="IPR036291">
    <property type="entry name" value="NAD(P)-bd_dom_sf"/>
</dbReference>
<dbReference type="PRINTS" id="PR00081">
    <property type="entry name" value="GDHRDH"/>
</dbReference>
<dbReference type="GO" id="GO:0016491">
    <property type="term" value="F:oxidoreductase activity"/>
    <property type="evidence" value="ECO:0007669"/>
    <property type="project" value="UniProtKB-KW"/>
</dbReference>
<dbReference type="OrthoDB" id="9775296at2"/>
<accession>A0A0R1W258</accession>
<keyword evidence="5" id="KW-1185">Reference proteome</keyword>
<gene>
    <name evidence="4" type="ORF">FD16_GL000468</name>
</gene>
<keyword evidence="2" id="KW-0560">Oxidoreductase</keyword>
<dbReference type="Proteomes" id="UP000051820">
    <property type="component" value="Unassembled WGS sequence"/>
</dbReference>
<name>A0A0R1W258_9LACO</name>
<sequence length="275" mass="30161">MNNKTAIVTGASAGIGKATAIYLHKQGYKVFAGARRIDHMQDLVQQGIEAHALDVTSPESNQAFVDFVLANSNSIDVIVNSAGFSMQGALEDVAPKDAKSQFDVNVFGLMNITQLVLPTMRAQHSGKIVNISSIGGQMYSPLAGWHYASKHALEAVSDTLRMEVKRFGIDVIIIEPSGTKTEWAGIAMKTLLEQTPKDSAYRDIVEAYADGSFDGFSDTPEQIGELIYKAINAPKPKTRYQPSFSAKMMVIAARKLSYKAFDRRLFKQFRAMISK</sequence>
<dbReference type="CDD" id="cd05374">
    <property type="entry name" value="17beta-HSD-like_SDR_c"/>
    <property type="match status" value="1"/>
</dbReference>
<dbReference type="InterPro" id="IPR002347">
    <property type="entry name" value="SDR_fam"/>
</dbReference>
<dbReference type="STRING" id="1423807.FD16_GL000468"/>
<evidence type="ECO:0000256" key="2">
    <source>
        <dbReference type="ARBA" id="ARBA00023002"/>
    </source>
</evidence>
<proteinExistence type="inferred from homology"/>
<dbReference type="Gene3D" id="3.40.50.720">
    <property type="entry name" value="NAD(P)-binding Rossmann-like Domain"/>
    <property type="match status" value="1"/>
</dbReference>
<comment type="caution">
    <text evidence="4">The sequence shown here is derived from an EMBL/GenBank/DDBJ whole genome shotgun (WGS) entry which is preliminary data.</text>
</comment>
<dbReference type="AlphaFoldDB" id="A0A0R1W258"/>
<dbReference type="eggNOG" id="COG4221">
    <property type="taxonomic scope" value="Bacteria"/>
</dbReference>
<evidence type="ECO:0000256" key="1">
    <source>
        <dbReference type="ARBA" id="ARBA00006484"/>
    </source>
</evidence>
<dbReference type="PRINTS" id="PR00080">
    <property type="entry name" value="SDRFAMILY"/>
</dbReference>
<comment type="similarity">
    <text evidence="1 3">Belongs to the short-chain dehydrogenases/reductases (SDR) family.</text>
</comment>
<dbReference type="EMBL" id="AZGF01000014">
    <property type="protein sequence ID" value="KRM11799.1"/>
    <property type="molecule type" value="Genomic_DNA"/>
</dbReference>
<evidence type="ECO:0000313" key="5">
    <source>
        <dbReference type="Proteomes" id="UP000051820"/>
    </source>
</evidence>
<dbReference type="RefSeq" id="WP_010622641.1">
    <property type="nucleotide sequence ID" value="NZ_AZGF01000014.1"/>
</dbReference>
<dbReference type="PANTHER" id="PTHR44169:SF6">
    <property type="entry name" value="NADPH-DEPENDENT 1-ACYLDIHYDROXYACETONE PHOSPHATE REDUCTASE"/>
    <property type="match status" value="1"/>
</dbReference>
<dbReference type="PATRIC" id="fig|1423807.3.peg.477"/>